<dbReference type="PANTHER" id="PTHR11108">
    <property type="entry name" value="FERROCHELATASE"/>
    <property type="match status" value="1"/>
</dbReference>
<dbReference type="NCBIfam" id="TIGR00109">
    <property type="entry name" value="hemH"/>
    <property type="match status" value="1"/>
</dbReference>
<evidence type="ECO:0000256" key="3">
    <source>
        <dbReference type="ARBA" id="ARBA00023133"/>
    </source>
</evidence>
<keyword evidence="11" id="KW-1185">Reference proteome</keyword>
<keyword evidence="7" id="KW-0479">Metal-binding</keyword>
<evidence type="ECO:0000256" key="7">
    <source>
        <dbReference type="HAMAP-Rule" id="MF_00323"/>
    </source>
</evidence>
<dbReference type="AlphaFoldDB" id="A0A6M8B1D2"/>
<comment type="function">
    <text evidence="7 8">Involved in coproporphyrin-dependent heme b biosynthesis. Catalyzes the insertion of ferrous iron into coproporphyrin III to form Fe-coproporphyrin III.</text>
</comment>
<keyword evidence="3 7" id="KW-0350">Heme biosynthesis</keyword>
<comment type="caution">
    <text evidence="7">Lacks conserved residue(s) required for the propagation of feature annotation.</text>
</comment>
<evidence type="ECO:0000313" key="11">
    <source>
        <dbReference type="Proteomes" id="UP000504752"/>
    </source>
</evidence>
<comment type="similarity">
    <text evidence="7 8">Belongs to the ferrochelatase family.</text>
</comment>
<dbReference type="Proteomes" id="UP000504752">
    <property type="component" value="Chromosome"/>
</dbReference>
<evidence type="ECO:0000256" key="2">
    <source>
        <dbReference type="ARBA" id="ARBA00023004"/>
    </source>
</evidence>
<keyword evidence="5 7" id="KW-0627">Porphyrin biosynthesis</keyword>
<dbReference type="GO" id="GO:0004325">
    <property type="term" value="F:ferrochelatase activity"/>
    <property type="evidence" value="ECO:0007669"/>
    <property type="project" value="UniProtKB-UniRule"/>
</dbReference>
<dbReference type="PANTHER" id="PTHR11108:SF1">
    <property type="entry name" value="FERROCHELATASE, MITOCHONDRIAL"/>
    <property type="match status" value="1"/>
</dbReference>
<dbReference type="HAMAP" id="MF_00323">
    <property type="entry name" value="Ferrochelatase"/>
    <property type="match status" value="1"/>
</dbReference>
<dbReference type="SUPFAM" id="SSF53800">
    <property type="entry name" value="Chelatase"/>
    <property type="match status" value="1"/>
</dbReference>
<dbReference type="GO" id="GO:0046872">
    <property type="term" value="F:metal ion binding"/>
    <property type="evidence" value="ECO:0007669"/>
    <property type="project" value="UniProtKB-UniRule"/>
</dbReference>
<dbReference type="RefSeq" id="WP_159523572.1">
    <property type="nucleotide sequence ID" value="NZ_CP053642.1"/>
</dbReference>
<comment type="catalytic activity">
    <reaction evidence="6">
        <text>Fe-coproporphyrin III + 2 H(+) = coproporphyrin III + Fe(2+)</text>
        <dbReference type="Rhea" id="RHEA:49572"/>
        <dbReference type="ChEBI" id="CHEBI:15378"/>
        <dbReference type="ChEBI" id="CHEBI:29033"/>
        <dbReference type="ChEBI" id="CHEBI:68438"/>
        <dbReference type="ChEBI" id="CHEBI:131725"/>
        <dbReference type="EC" id="4.99.1.9"/>
    </reaction>
    <physiologicalReaction direction="right-to-left" evidence="6">
        <dbReference type="Rhea" id="RHEA:49574"/>
    </physiologicalReaction>
</comment>
<dbReference type="UniPathway" id="UPA00252"/>
<evidence type="ECO:0000256" key="4">
    <source>
        <dbReference type="ARBA" id="ARBA00023239"/>
    </source>
</evidence>
<comment type="subcellular location">
    <subcellularLocation>
        <location evidence="7 8">Cytoplasm</location>
    </subcellularLocation>
</comment>
<proteinExistence type="inferred from homology"/>
<keyword evidence="7 8" id="KW-0963">Cytoplasm</keyword>
<evidence type="ECO:0000256" key="1">
    <source>
        <dbReference type="ARBA" id="ARBA00004744"/>
    </source>
</evidence>
<dbReference type="InterPro" id="IPR033659">
    <property type="entry name" value="Ferrochelatase_N"/>
</dbReference>
<dbReference type="PROSITE" id="PS00534">
    <property type="entry name" value="FERROCHELATASE"/>
    <property type="match status" value="1"/>
</dbReference>
<dbReference type="CDD" id="cd03411">
    <property type="entry name" value="Ferrochelatase_N"/>
    <property type="match status" value="1"/>
</dbReference>
<dbReference type="EC" id="4.99.1.9" evidence="7"/>
<sequence length="354" mass="38406">MKPSAHAVEDPVTPAHPRPDPRPALILVNLGTPEAPTAKRVRPFLREFLTDRRVVETHPALWRPILEGVVLTIRPARSARKYATIWRAGHEASHSGSPLMHHTERQGELLASALGDAVQVRIAMRYGKPALRDVMGELMEAGCRRIVVLPAYPQYSASSQGTVIDEAARFMLASRDQPELRTIRSFPGAPAYIEALAAAIERHWEHHGRPDPAAGGRLLLSFHSIPQAMHDAGDPYRSECERTAALLTARLAAPEGLIRTTFQSVFGPAKWIGPATIDTAAELGAAGCPRLDVICPGFMADCLETLEEIDQLNRRAFTAAGGGDFHYIPWGNDAPGCVAALAEQARGALSGWVD</sequence>
<feature type="binding site" evidence="7">
    <location>
        <position position="223"/>
    </location>
    <ligand>
        <name>Fe(2+)</name>
        <dbReference type="ChEBI" id="CHEBI:29033"/>
    </ligand>
</feature>
<dbReference type="Gene3D" id="3.40.50.1400">
    <property type="match status" value="2"/>
</dbReference>
<dbReference type="Pfam" id="PF00762">
    <property type="entry name" value="Ferrochelatase"/>
    <property type="match status" value="1"/>
</dbReference>
<accession>A0A6M8B1D2</accession>
<keyword evidence="2 7" id="KW-0408">Iron</keyword>
<protein>
    <recommendedName>
        <fullName evidence="7">Coproporphyrin III ferrochelatase</fullName>
        <ecNumber evidence="7">4.99.1.9</ecNumber>
    </recommendedName>
</protein>
<dbReference type="InterPro" id="IPR019772">
    <property type="entry name" value="Ferrochelatase_AS"/>
</dbReference>
<dbReference type="InterPro" id="IPR033644">
    <property type="entry name" value="Ferrochelatase_C"/>
</dbReference>
<gene>
    <name evidence="10" type="primary">hemH</name>
    <name evidence="7" type="synonym">cpfC</name>
    <name evidence="10" type="ORF">HPC72_04340</name>
</gene>
<dbReference type="GO" id="GO:0005737">
    <property type="term" value="C:cytoplasm"/>
    <property type="evidence" value="ECO:0007669"/>
    <property type="project" value="UniProtKB-SubCell"/>
</dbReference>
<feature type="region of interest" description="Disordered" evidence="9">
    <location>
        <begin position="1"/>
        <end position="23"/>
    </location>
</feature>
<reference evidence="10 11" key="1">
    <citation type="submission" date="2020-05" db="EMBL/GenBank/DDBJ databases">
        <title>Actinomyces sp. zg-325.</title>
        <authorList>
            <person name="Yang C."/>
        </authorList>
    </citation>
    <scope>NUCLEOTIDE SEQUENCE [LARGE SCALE GENOMIC DNA]</scope>
    <source>
        <strain evidence="11">zg-325</strain>
    </source>
</reference>
<dbReference type="CDD" id="cd00419">
    <property type="entry name" value="Ferrochelatase_C"/>
    <property type="match status" value="1"/>
</dbReference>
<evidence type="ECO:0000256" key="8">
    <source>
        <dbReference type="RuleBase" id="RU000607"/>
    </source>
</evidence>
<evidence type="ECO:0000313" key="10">
    <source>
        <dbReference type="EMBL" id="QKD79582.1"/>
    </source>
</evidence>
<keyword evidence="4 7" id="KW-0456">Lyase</keyword>
<organism evidence="10 11">
    <name type="scientific">Actinomyces marmotae</name>
    <dbReference type="NCBI Taxonomy" id="2737173"/>
    <lineage>
        <taxon>Bacteria</taxon>
        <taxon>Bacillati</taxon>
        <taxon>Actinomycetota</taxon>
        <taxon>Actinomycetes</taxon>
        <taxon>Actinomycetales</taxon>
        <taxon>Actinomycetaceae</taxon>
        <taxon>Actinomyces</taxon>
    </lineage>
</organism>
<dbReference type="EMBL" id="CP053642">
    <property type="protein sequence ID" value="QKD79582.1"/>
    <property type="molecule type" value="Genomic_DNA"/>
</dbReference>
<evidence type="ECO:0000256" key="5">
    <source>
        <dbReference type="ARBA" id="ARBA00023244"/>
    </source>
</evidence>
<evidence type="ECO:0000256" key="9">
    <source>
        <dbReference type="SAM" id="MobiDB-lite"/>
    </source>
</evidence>
<dbReference type="GO" id="GO:0006783">
    <property type="term" value="P:heme biosynthetic process"/>
    <property type="evidence" value="ECO:0007669"/>
    <property type="project" value="UniProtKB-UniRule"/>
</dbReference>
<feature type="binding site" evidence="7">
    <location>
        <position position="304"/>
    </location>
    <ligand>
        <name>Fe(2+)</name>
        <dbReference type="ChEBI" id="CHEBI:29033"/>
    </ligand>
</feature>
<dbReference type="KEGG" id="amam:HPC72_04340"/>
<comment type="pathway">
    <text evidence="1 7 8">Porphyrin-containing compound metabolism; protoheme biosynthesis.</text>
</comment>
<name>A0A6M8B1D2_9ACTO</name>
<evidence type="ECO:0000256" key="6">
    <source>
        <dbReference type="ARBA" id="ARBA00024536"/>
    </source>
</evidence>
<dbReference type="InterPro" id="IPR001015">
    <property type="entry name" value="Ferrochelatase"/>
</dbReference>